<dbReference type="InterPro" id="IPR049734">
    <property type="entry name" value="NudC-like_C"/>
</dbReference>
<dbReference type="Gene3D" id="3.90.79.10">
    <property type="entry name" value="Nucleoside Triphosphate Pyrophosphohydrolase"/>
    <property type="match status" value="1"/>
</dbReference>
<dbReference type="EC" id="3.6.1.22" evidence="3"/>
<dbReference type="Gramene" id="EFJ23950">
    <property type="protein sequence ID" value="EFJ23950"/>
    <property type="gene ID" value="SELMODRAFT_150295"/>
</dbReference>
<dbReference type="OMA" id="MERWIES"/>
<protein>
    <recommendedName>
        <fullName evidence="3">NAD(+) diphosphatase</fullName>
        <ecNumber evidence="3">3.6.1.22</ecNumber>
    </recommendedName>
</protein>
<keyword evidence="6" id="KW-0460">Magnesium</keyword>
<dbReference type="KEGG" id="smo:SELMODRAFT_150295"/>
<evidence type="ECO:0000313" key="11">
    <source>
        <dbReference type="EMBL" id="EFJ23950.1"/>
    </source>
</evidence>
<dbReference type="PROSITE" id="PS00893">
    <property type="entry name" value="NUDIX_BOX"/>
    <property type="match status" value="1"/>
</dbReference>
<feature type="binding site" evidence="9">
    <location>
        <position position="161"/>
    </location>
    <ligand>
        <name>substrate</name>
    </ligand>
</feature>
<dbReference type="SUPFAM" id="SSF55811">
    <property type="entry name" value="Nudix"/>
    <property type="match status" value="1"/>
</dbReference>
<evidence type="ECO:0000256" key="4">
    <source>
        <dbReference type="ARBA" id="ARBA00022723"/>
    </source>
</evidence>
<feature type="domain" description="Nudix hydrolase" evidence="10">
    <location>
        <begin position="1"/>
        <end position="126"/>
    </location>
</feature>
<dbReference type="HOGENOM" id="CLU_1075195_0_0_1"/>
<feature type="active site" description="Proton acceptor" evidence="8">
    <location>
        <position position="187"/>
    </location>
</feature>
<dbReference type="PANTHER" id="PTHR42904">
    <property type="entry name" value="NUDIX HYDROLASE, NUDC SUBFAMILY"/>
    <property type="match status" value="1"/>
</dbReference>
<dbReference type="SUPFAM" id="SSF143724">
    <property type="entry name" value="PHP14-like"/>
    <property type="match status" value="1"/>
</dbReference>
<comment type="cofactor">
    <cofactor evidence="1">
        <name>Mg(2+)</name>
        <dbReference type="ChEBI" id="CHEBI:18420"/>
    </cofactor>
</comment>
<organism evidence="12">
    <name type="scientific">Selaginella moellendorffii</name>
    <name type="common">Spikemoss</name>
    <dbReference type="NCBI Taxonomy" id="88036"/>
    <lineage>
        <taxon>Eukaryota</taxon>
        <taxon>Viridiplantae</taxon>
        <taxon>Streptophyta</taxon>
        <taxon>Embryophyta</taxon>
        <taxon>Tracheophyta</taxon>
        <taxon>Lycopodiopsida</taxon>
        <taxon>Selaginellales</taxon>
        <taxon>Selaginellaceae</taxon>
        <taxon>Selaginella</taxon>
    </lineage>
</organism>
<evidence type="ECO:0000313" key="12">
    <source>
        <dbReference type="Proteomes" id="UP000001514"/>
    </source>
</evidence>
<sequence>MDPAIIVLVSFGKYILLGRQNKWEQGRYSLLAGFVEVGETFEQAVVREVKEEANIDQLPHFRYVANQPWPFPSSLMVGFVGEADGKFLEPKSQLTDDEDARWVHQDFLKAVLMNKSTCNFSVPGKHAIARLLMERWIESDTEDSWAGKDVQTTEIDEGKFKYVLIRVKDSSGNQKLVVRGNKELLFHTDILEAFQREVTPLGLQVEPMGGGKMEHSPEQQVIHVFGVSQAFGPANHKLTSSILCQSFPLYKIFISSDDA</sequence>
<evidence type="ECO:0000256" key="6">
    <source>
        <dbReference type="ARBA" id="ARBA00022842"/>
    </source>
</evidence>
<dbReference type="Gene3D" id="3.50.20.20">
    <property type="entry name" value="Janus/Ocnus"/>
    <property type="match status" value="1"/>
</dbReference>
<proteinExistence type="inferred from homology"/>
<dbReference type="AlphaFoldDB" id="D8RVF9"/>
<dbReference type="InterPro" id="IPR007702">
    <property type="entry name" value="Janus"/>
</dbReference>
<evidence type="ECO:0000256" key="3">
    <source>
        <dbReference type="ARBA" id="ARBA00012381"/>
    </source>
</evidence>
<dbReference type="InParanoid" id="D8RVF9"/>
<evidence type="ECO:0000256" key="5">
    <source>
        <dbReference type="ARBA" id="ARBA00022801"/>
    </source>
</evidence>
<keyword evidence="7" id="KW-0520">NAD</keyword>
<gene>
    <name evidence="11" type="ORF">SELMODRAFT_150295</name>
</gene>
<evidence type="ECO:0000256" key="2">
    <source>
        <dbReference type="ARBA" id="ARBA00010971"/>
    </source>
</evidence>
<dbReference type="GO" id="GO:0046872">
    <property type="term" value="F:metal ion binding"/>
    <property type="evidence" value="ECO:0007669"/>
    <property type="project" value="UniProtKB-KW"/>
</dbReference>
<dbReference type="PROSITE" id="PS51462">
    <property type="entry name" value="NUDIX"/>
    <property type="match status" value="1"/>
</dbReference>
<dbReference type="PANTHER" id="PTHR42904:SF8">
    <property type="entry name" value="NAD(+) DIPHOSPHATASE"/>
    <property type="match status" value="1"/>
</dbReference>
<dbReference type="CDD" id="cd03429">
    <property type="entry name" value="NUDIX_NADH_pyrophosphatase_Nudt13"/>
    <property type="match status" value="1"/>
</dbReference>
<evidence type="ECO:0000259" key="10">
    <source>
        <dbReference type="PROSITE" id="PS51462"/>
    </source>
</evidence>
<dbReference type="Proteomes" id="UP000001514">
    <property type="component" value="Unassembled WGS sequence"/>
</dbReference>
<comment type="similarity">
    <text evidence="2">Belongs to the janus family.</text>
</comment>
<evidence type="ECO:0000256" key="7">
    <source>
        <dbReference type="ARBA" id="ARBA00023027"/>
    </source>
</evidence>
<dbReference type="InterPro" id="IPR015797">
    <property type="entry name" value="NUDIX_hydrolase-like_dom_sf"/>
</dbReference>
<dbReference type="InterPro" id="IPR000086">
    <property type="entry name" value="NUDIX_hydrolase_dom"/>
</dbReference>
<dbReference type="Pfam" id="PF05005">
    <property type="entry name" value="Ocnus"/>
    <property type="match status" value="1"/>
</dbReference>
<dbReference type="eggNOG" id="KOG3084">
    <property type="taxonomic scope" value="Eukaryota"/>
</dbReference>
<accession>D8RVF9</accession>
<dbReference type="STRING" id="88036.D8RVF9"/>
<dbReference type="EMBL" id="GL377591">
    <property type="protein sequence ID" value="EFJ23950.1"/>
    <property type="molecule type" value="Genomic_DNA"/>
</dbReference>
<name>D8RVF9_SELML</name>
<dbReference type="Pfam" id="PF00293">
    <property type="entry name" value="NUDIX"/>
    <property type="match status" value="1"/>
</dbReference>
<reference evidence="11 12" key="1">
    <citation type="journal article" date="2011" name="Science">
        <title>The Selaginella genome identifies genetic changes associated with the evolution of vascular plants.</title>
        <authorList>
            <person name="Banks J.A."/>
            <person name="Nishiyama T."/>
            <person name="Hasebe M."/>
            <person name="Bowman J.L."/>
            <person name="Gribskov M."/>
            <person name="dePamphilis C."/>
            <person name="Albert V.A."/>
            <person name="Aono N."/>
            <person name="Aoyama T."/>
            <person name="Ambrose B.A."/>
            <person name="Ashton N.W."/>
            <person name="Axtell M.J."/>
            <person name="Barker E."/>
            <person name="Barker M.S."/>
            <person name="Bennetzen J.L."/>
            <person name="Bonawitz N.D."/>
            <person name="Chapple C."/>
            <person name="Cheng C."/>
            <person name="Correa L.G."/>
            <person name="Dacre M."/>
            <person name="DeBarry J."/>
            <person name="Dreyer I."/>
            <person name="Elias M."/>
            <person name="Engstrom E.M."/>
            <person name="Estelle M."/>
            <person name="Feng L."/>
            <person name="Finet C."/>
            <person name="Floyd S.K."/>
            <person name="Frommer W.B."/>
            <person name="Fujita T."/>
            <person name="Gramzow L."/>
            <person name="Gutensohn M."/>
            <person name="Harholt J."/>
            <person name="Hattori M."/>
            <person name="Heyl A."/>
            <person name="Hirai T."/>
            <person name="Hiwatashi Y."/>
            <person name="Ishikawa M."/>
            <person name="Iwata M."/>
            <person name="Karol K.G."/>
            <person name="Koehler B."/>
            <person name="Kolukisaoglu U."/>
            <person name="Kubo M."/>
            <person name="Kurata T."/>
            <person name="Lalonde S."/>
            <person name="Li K."/>
            <person name="Li Y."/>
            <person name="Litt A."/>
            <person name="Lyons E."/>
            <person name="Manning G."/>
            <person name="Maruyama T."/>
            <person name="Michael T.P."/>
            <person name="Mikami K."/>
            <person name="Miyazaki S."/>
            <person name="Morinaga S."/>
            <person name="Murata T."/>
            <person name="Mueller-Roeber B."/>
            <person name="Nelson D.R."/>
            <person name="Obara M."/>
            <person name="Oguri Y."/>
            <person name="Olmstead R.G."/>
            <person name="Onodera N."/>
            <person name="Petersen B.L."/>
            <person name="Pils B."/>
            <person name="Prigge M."/>
            <person name="Rensing S.A."/>
            <person name="Riano-Pachon D.M."/>
            <person name="Roberts A.W."/>
            <person name="Sato Y."/>
            <person name="Scheller H.V."/>
            <person name="Schulz B."/>
            <person name="Schulz C."/>
            <person name="Shakirov E.V."/>
            <person name="Shibagaki N."/>
            <person name="Shinohara N."/>
            <person name="Shippen D.E."/>
            <person name="Soerensen I."/>
            <person name="Sotooka R."/>
            <person name="Sugimoto N."/>
            <person name="Sugita M."/>
            <person name="Sumikawa N."/>
            <person name="Tanurdzic M."/>
            <person name="Theissen G."/>
            <person name="Ulvskov P."/>
            <person name="Wakazuki S."/>
            <person name="Weng J.K."/>
            <person name="Willats W.W."/>
            <person name="Wipf D."/>
            <person name="Wolf P.G."/>
            <person name="Yang L."/>
            <person name="Zimmer A.D."/>
            <person name="Zhu Q."/>
            <person name="Mitros T."/>
            <person name="Hellsten U."/>
            <person name="Loque D."/>
            <person name="Otillar R."/>
            <person name="Salamov A."/>
            <person name="Schmutz J."/>
            <person name="Shapiro H."/>
            <person name="Lindquist E."/>
            <person name="Lucas S."/>
            <person name="Rokhsar D."/>
            <person name="Grigoriev I.V."/>
        </authorList>
    </citation>
    <scope>NUCLEOTIDE SEQUENCE [LARGE SCALE GENOMIC DNA]</scope>
</reference>
<keyword evidence="5" id="KW-0378">Hydrolase</keyword>
<evidence type="ECO:0000256" key="9">
    <source>
        <dbReference type="PIRSR" id="PIRSR607702-2"/>
    </source>
</evidence>
<dbReference type="GO" id="GO:0016787">
    <property type="term" value="F:hydrolase activity"/>
    <property type="evidence" value="ECO:0007669"/>
    <property type="project" value="UniProtKB-KW"/>
</dbReference>
<evidence type="ECO:0000256" key="8">
    <source>
        <dbReference type="PIRSR" id="PIRSR607702-1"/>
    </source>
</evidence>
<keyword evidence="12" id="KW-1185">Reference proteome</keyword>
<dbReference type="InterPro" id="IPR038596">
    <property type="entry name" value="Janus_sf"/>
</dbReference>
<dbReference type="InterPro" id="IPR050241">
    <property type="entry name" value="NAD-cap_RNA_hydrolase_NudC"/>
</dbReference>
<evidence type="ECO:0000256" key="1">
    <source>
        <dbReference type="ARBA" id="ARBA00001946"/>
    </source>
</evidence>
<dbReference type="InterPro" id="IPR020084">
    <property type="entry name" value="NUDIX_hydrolase_CS"/>
</dbReference>
<keyword evidence="4" id="KW-0479">Metal-binding</keyword>